<reference evidence="7" key="1">
    <citation type="submission" date="2019-09" db="EMBL/GenBank/DDBJ databases">
        <title>Bird 10,000 Genomes (B10K) Project - Family phase.</title>
        <authorList>
            <person name="Zhang G."/>
        </authorList>
    </citation>
    <scope>NUCLEOTIDE SEQUENCE</scope>
    <source>
        <strain evidence="7">OUT-0060</strain>
        <tissue evidence="7">Blood</tissue>
    </source>
</reference>
<dbReference type="EMBL" id="WBNF01000224">
    <property type="protein sequence ID" value="NXD55200.1"/>
    <property type="molecule type" value="Genomic_DNA"/>
</dbReference>
<dbReference type="GO" id="GO:0045944">
    <property type="term" value="P:positive regulation of transcription by RNA polymerase II"/>
    <property type="evidence" value="ECO:0007669"/>
    <property type="project" value="TreeGrafter"/>
</dbReference>
<evidence type="ECO:0000256" key="5">
    <source>
        <dbReference type="SAM" id="MobiDB-lite"/>
    </source>
</evidence>
<keyword evidence="7" id="KW-0436">Ligase</keyword>
<dbReference type="InterPro" id="IPR013083">
    <property type="entry name" value="Znf_RING/FYVE/PHD"/>
</dbReference>
<dbReference type="PANTHER" id="PTHR23041:SF78">
    <property type="entry name" value="E3 UBIQUITIN-PROTEIN LIGASE RNF4"/>
    <property type="match status" value="1"/>
</dbReference>
<gene>
    <name evidence="7" type="primary">Rnf4_0</name>
    <name evidence="7" type="ORF">CORMON_R01533</name>
</gene>
<dbReference type="InterPro" id="IPR017907">
    <property type="entry name" value="Znf_RING_CS"/>
</dbReference>
<evidence type="ECO:0000256" key="2">
    <source>
        <dbReference type="ARBA" id="ARBA00022771"/>
    </source>
</evidence>
<feature type="non-terminal residue" evidence="7">
    <location>
        <position position="1"/>
    </location>
</feature>
<feature type="region of interest" description="Disordered" evidence="5">
    <location>
        <begin position="1"/>
        <end position="32"/>
    </location>
</feature>
<dbReference type="SMART" id="SM00184">
    <property type="entry name" value="RING"/>
    <property type="match status" value="1"/>
</dbReference>
<feature type="domain" description="RING-type" evidence="6">
    <location>
        <begin position="136"/>
        <end position="181"/>
    </location>
</feature>
<proteinExistence type="predicted"/>
<dbReference type="PROSITE" id="PS00518">
    <property type="entry name" value="ZF_RING_1"/>
    <property type="match status" value="1"/>
</dbReference>
<dbReference type="Proteomes" id="UP000603793">
    <property type="component" value="Unassembled WGS sequence"/>
</dbReference>
<evidence type="ECO:0000313" key="8">
    <source>
        <dbReference type="Proteomes" id="UP000603793"/>
    </source>
</evidence>
<dbReference type="SUPFAM" id="SSF57850">
    <property type="entry name" value="RING/U-box"/>
    <property type="match status" value="1"/>
</dbReference>
<evidence type="ECO:0000259" key="6">
    <source>
        <dbReference type="PROSITE" id="PS50089"/>
    </source>
</evidence>
<dbReference type="Pfam" id="PF13923">
    <property type="entry name" value="zf-C3HC4_2"/>
    <property type="match status" value="1"/>
</dbReference>
<keyword evidence="1" id="KW-0479">Metal-binding</keyword>
<keyword evidence="2 4" id="KW-0863">Zinc-finger</keyword>
<dbReference type="PANTHER" id="PTHR23041">
    <property type="entry name" value="RING FINGER DOMAIN-CONTAINING"/>
    <property type="match status" value="1"/>
</dbReference>
<evidence type="ECO:0000256" key="1">
    <source>
        <dbReference type="ARBA" id="ARBA00022723"/>
    </source>
</evidence>
<evidence type="ECO:0000256" key="4">
    <source>
        <dbReference type="PROSITE-ProRule" id="PRU00175"/>
    </source>
</evidence>
<dbReference type="Gene3D" id="3.30.40.10">
    <property type="entry name" value="Zinc/RING finger domain, C3HC4 (zinc finger)"/>
    <property type="match status" value="1"/>
</dbReference>
<evidence type="ECO:0000256" key="3">
    <source>
        <dbReference type="ARBA" id="ARBA00022833"/>
    </source>
</evidence>
<dbReference type="InterPro" id="IPR047134">
    <property type="entry name" value="RNF4"/>
</dbReference>
<evidence type="ECO:0000313" key="7">
    <source>
        <dbReference type="EMBL" id="NXD55200.1"/>
    </source>
</evidence>
<organism evidence="7 8">
    <name type="scientific">Corvus moneduloides</name>
    <name type="common">New Caledonian crow</name>
    <dbReference type="NCBI Taxonomy" id="1196302"/>
    <lineage>
        <taxon>Eukaryota</taxon>
        <taxon>Metazoa</taxon>
        <taxon>Chordata</taxon>
        <taxon>Craniata</taxon>
        <taxon>Vertebrata</taxon>
        <taxon>Euteleostomi</taxon>
        <taxon>Archelosauria</taxon>
        <taxon>Archosauria</taxon>
        <taxon>Dinosauria</taxon>
        <taxon>Saurischia</taxon>
        <taxon>Theropoda</taxon>
        <taxon>Coelurosauria</taxon>
        <taxon>Aves</taxon>
        <taxon>Neognathae</taxon>
        <taxon>Neoaves</taxon>
        <taxon>Telluraves</taxon>
        <taxon>Australaves</taxon>
        <taxon>Passeriformes</taxon>
        <taxon>Corvoidea</taxon>
        <taxon>Corvidae</taxon>
        <taxon>Corvus</taxon>
    </lineage>
</organism>
<dbReference type="InterPro" id="IPR001841">
    <property type="entry name" value="Znf_RING"/>
</dbReference>
<feature type="region of interest" description="Disordered" evidence="5">
    <location>
        <begin position="64"/>
        <end position="105"/>
    </location>
</feature>
<name>A0A851WZQ1_CORMO</name>
<comment type="caution">
    <text evidence="7">The sequence shown here is derived from an EMBL/GenBank/DDBJ whole genome shotgun (WGS) entry which is preliminary data.</text>
</comment>
<protein>
    <submittedName>
        <fullName evidence="7">RNF4 ligase</fullName>
    </submittedName>
</protein>
<feature type="non-terminal residue" evidence="7">
    <location>
        <position position="194"/>
    </location>
</feature>
<dbReference type="GO" id="GO:0016874">
    <property type="term" value="F:ligase activity"/>
    <property type="evidence" value="ECO:0007669"/>
    <property type="project" value="UniProtKB-KW"/>
</dbReference>
<dbReference type="GO" id="GO:0008270">
    <property type="term" value="F:zinc ion binding"/>
    <property type="evidence" value="ECO:0007669"/>
    <property type="project" value="UniProtKB-KW"/>
</dbReference>
<dbReference type="AlphaFoldDB" id="A0A851WZQ1"/>
<accession>A0A851WZQ1</accession>
<sequence length="194" mass="21001">RKRPGGALDSTQARKRSRMLPSSAGGTSQAELIDLEGSGTLAFEPVIIDLTGESSGPEVIIISDDESDVVQDREQSQQSPLGSREAENSAELWAGDNEEEPRDNNGYVTHEVSLQSLHVLSGSVSSSAQQGVVIRCPICMDVYSEIMQSERQLVSTLCGHVFCSRCLATALETADMCPTCRVDLSPELYHPIYL</sequence>
<dbReference type="PROSITE" id="PS50089">
    <property type="entry name" value="ZF_RING_2"/>
    <property type="match status" value="1"/>
</dbReference>
<keyword evidence="3" id="KW-0862">Zinc</keyword>